<feature type="domain" description="AMP-dependent synthetase/ligase" evidence="2">
    <location>
        <begin position="36"/>
        <end position="385"/>
    </location>
</feature>
<dbReference type="Pfam" id="PF00501">
    <property type="entry name" value="AMP-binding"/>
    <property type="match status" value="1"/>
</dbReference>
<dbReference type="Gene3D" id="3.30.300.30">
    <property type="match status" value="1"/>
</dbReference>
<protein>
    <submittedName>
        <fullName evidence="3">Class I adenylate-forming enzyme family protein</fullName>
    </submittedName>
</protein>
<dbReference type="Proteomes" id="UP001596067">
    <property type="component" value="Unassembled WGS sequence"/>
</dbReference>
<evidence type="ECO:0000313" key="4">
    <source>
        <dbReference type="Proteomes" id="UP001596067"/>
    </source>
</evidence>
<proteinExistence type="predicted"/>
<evidence type="ECO:0000256" key="1">
    <source>
        <dbReference type="SAM" id="MobiDB-lite"/>
    </source>
</evidence>
<dbReference type="InterPro" id="IPR020845">
    <property type="entry name" value="AMP-binding_CS"/>
</dbReference>
<dbReference type="Gene3D" id="3.40.50.12780">
    <property type="entry name" value="N-terminal domain of ligase-like"/>
    <property type="match status" value="1"/>
</dbReference>
<sequence>MSTLAVGAPHTADAPNAPGGDGTDGGDGTVVVDLLDATAAARPTAPAVRDADGAWSYAELARASRTVAAWLRGPGGVSPGDRVVLRLGNRREFAALYYGVLRAGAVAVPLNPEMKPFVLRGVLTDAAPAVVVLDASEAEPVREAVAACGARSAVPAELLAHDGAEAHDYPAGRPAADAVAQLIYTSGSTSAPKGVVCTHRQVVFAARAIARRLAYRPDDVVLAALPLSFDYGLYQLLLAAIGGAEVVLADAAAPVRVLTALRERRATVVPVVPSLAGMLCRLAARGTPPDHVRLFTNTGAALAGSAIEELRSGFPGAAVVAMYGITECKRVTIAEPDADRERPGSVGRALDGTTVEVLDDRGRALPPGEVGEIVVGGPHVMAGYWNAPELTARRYRPDPSTGRIRLHTGDHGRLDEAGHLYFAGRLDDQFKRRGVRMGTPEIEAAALDVPGVRAAAALPPRDGQDLRLVVTGEEGLTERLVLEGLEQRLEPAKVPAVCRVLARMPLTPNGKIDRKALENDAH</sequence>
<evidence type="ECO:0000259" key="2">
    <source>
        <dbReference type="Pfam" id="PF00501"/>
    </source>
</evidence>
<dbReference type="PROSITE" id="PS00455">
    <property type="entry name" value="AMP_BINDING"/>
    <property type="match status" value="1"/>
</dbReference>
<gene>
    <name evidence="3" type="ORF">ACFP0N_28725</name>
</gene>
<organism evidence="3 4">
    <name type="scientific">Kitasatospora aburaviensis</name>
    <dbReference type="NCBI Taxonomy" id="67265"/>
    <lineage>
        <taxon>Bacteria</taxon>
        <taxon>Bacillati</taxon>
        <taxon>Actinomycetota</taxon>
        <taxon>Actinomycetes</taxon>
        <taxon>Kitasatosporales</taxon>
        <taxon>Streptomycetaceae</taxon>
        <taxon>Kitasatospora</taxon>
    </lineage>
</organism>
<comment type="caution">
    <text evidence="3">The sequence shown here is derived from an EMBL/GenBank/DDBJ whole genome shotgun (WGS) entry which is preliminary data.</text>
</comment>
<dbReference type="RefSeq" id="WP_313766915.1">
    <property type="nucleotide sequence ID" value="NZ_BAAAVH010000063.1"/>
</dbReference>
<dbReference type="PANTHER" id="PTHR45527:SF1">
    <property type="entry name" value="FATTY ACID SYNTHASE"/>
    <property type="match status" value="1"/>
</dbReference>
<dbReference type="InterPro" id="IPR042099">
    <property type="entry name" value="ANL_N_sf"/>
</dbReference>
<dbReference type="PANTHER" id="PTHR45527">
    <property type="entry name" value="NONRIBOSOMAL PEPTIDE SYNTHETASE"/>
    <property type="match status" value="1"/>
</dbReference>
<reference evidence="4" key="1">
    <citation type="journal article" date="2019" name="Int. J. Syst. Evol. Microbiol.">
        <title>The Global Catalogue of Microorganisms (GCM) 10K type strain sequencing project: providing services to taxonomists for standard genome sequencing and annotation.</title>
        <authorList>
            <consortium name="The Broad Institute Genomics Platform"/>
            <consortium name="The Broad Institute Genome Sequencing Center for Infectious Disease"/>
            <person name="Wu L."/>
            <person name="Ma J."/>
        </authorList>
    </citation>
    <scope>NUCLEOTIDE SEQUENCE [LARGE SCALE GENOMIC DNA]</scope>
    <source>
        <strain evidence="4">CGMCC 4.1469</strain>
    </source>
</reference>
<dbReference type="InterPro" id="IPR000873">
    <property type="entry name" value="AMP-dep_synth/lig_dom"/>
</dbReference>
<dbReference type="EMBL" id="JBHSOD010000048">
    <property type="protein sequence ID" value="MFC5888960.1"/>
    <property type="molecule type" value="Genomic_DNA"/>
</dbReference>
<accession>A0ABW1F496</accession>
<feature type="region of interest" description="Disordered" evidence="1">
    <location>
        <begin position="1"/>
        <end position="27"/>
    </location>
</feature>
<keyword evidence="4" id="KW-1185">Reference proteome</keyword>
<evidence type="ECO:0000313" key="3">
    <source>
        <dbReference type="EMBL" id="MFC5888960.1"/>
    </source>
</evidence>
<dbReference type="SUPFAM" id="SSF56801">
    <property type="entry name" value="Acetyl-CoA synthetase-like"/>
    <property type="match status" value="1"/>
</dbReference>
<name>A0ABW1F496_9ACTN</name>
<dbReference type="InterPro" id="IPR045851">
    <property type="entry name" value="AMP-bd_C_sf"/>
</dbReference>